<dbReference type="Pfam" id="PF13400">
    <property type="entry name" value="Tad"/>
    <property type="match status" value="1"/>
</dbReference>
<feature type="domain" description="Putative Flp pilus-assembly TadG-like N-terminal" evidence="3">
    <location>
        <begin position="35"/>
        <end position="82"/>
    </location>
</feature>
<evidence type="ECO:0000256" key="1">
    <source>
        <dbReference type="SAM" id="MobiDB-lite"/>
    </source>
</evidence>
<feature type="transmembrane region" description="Helical" evidence="2">
    <location>
        <begin position="37"/>
        <end position="56"/>
    </location>
</feature>
<dbReference type="SUPFAM" id="SSF53300">
    <property type="entry name" value="vWA-like"/>
    <property type="match status" value="1"/>
</dbReference>
<dbReference type="AlphaFoldDB" id="A0A1I4ZAI6"/>
<accession>A0A1I4ZAI6</accession>
<reference evidence="5" key="1">
    <citation type="submission" date="2016-10" db="EMBL/GenBank/DDBJ databases">
        <authorList>
            <person name="Varghese N."/>
            <person name="Submissions S."/>
        </authorList>
    </citation>
    <scope>NUCLEOTIDE SEQUENCE [LARGE SCALE GENOMIC DNA]</scope>
    <source>
        <strain evidence="5">DSM 28463</strain>
    </source>
</reference>
<protein>
    <submittedName>
        <fullName evidence="4">Flp pilus assembly protein TadG</fullName>
    </submittedName>
</protein>
<evidence type="ECO:0000256" key="2">
    <source>
        <dbReference type="SAM" id="Phobius"/>
    </source>
</evidence>
<proteinExistence type="predicted"/>
<evidence type="ECO:0000259" key="3">
    <source>
        <dbReference type="Pfam" id="PF13400"/>
    </source>
</evidence>
<keyword evidence="5" id="KW-1185">Reference proteome</keyword>
<dbReference type="Proteomes" id="UP000198599">
    <property type="component" value="Unassembled WGS sequence"/>
</dbReference>
<dbReference type="InterPro" id="IPR028087">
    <property type="entry name" value="Tad_N"/>
</dbReference>
<organism evidence="4 5">
    <name type="scientific">Roseovarius lutimaris</name>
    <dbReference type="NCBI Taxonomy" id="1005928"/>
    <lineage>
        <taxon>Bacteria</taxon>
        <taxon>Pseudomonadati</taxon>
        <taxon>Pseudomonadota</taxon>
        <taxon>Alphaproteobacteria</taxon>
        <taxon>Rhodobacterales</taxon>
        <taxon>Roseobacteraceae</taxon>
        <taxon>Roseovarius</taxon>
    </lineage>
</organism>
<evidence type="ECO:0000313" key="4">
    <source>
        <dbReference type="EMBL" id="SFN46920.1"/>
    </source>
</evidence>
<gene>
    <name evidence="4" type="ORF">SAMN04487859_10344</name>
</gene>
<evidence type="ECO:0000313" key="5">
    <source>
        <dbReference type="Proteomes" id="UP000198599"/>
    </source>
</evidence>
<keyword evidence="2" id="KW-1133">Transmembrane helix</keyword>
<name>A0A1I4ZAI6_9RHOB</name>
<dbReference type="Gene3D" id="3.40.50.410">
    <property type="entry name" value="von Willebrand factor, type A domain"/>
    <property type="match status" value="1"/>
</dbReference>
<sequence length="608" mass="66648">MRVKCKKRSGPDANGHNGQNPMPAWAERFVHEEDGTVTVLAFFIFVTFLLMGGLGIDTMRQEMMRSQLQATLDRAVLAGATAGSKEGARAVVEDYFAKAGMSAYLEAEQEGDIEVSLNSAKVSANASMTIDTYLMKLAGVDTLSTRGGSTAEVRIPKLEIVMALDVSGSMAGDRLAKLKPAAKEFVTSIMSSTEPGDAVISIVPYSWGVSPPKSIFDALTVNKTHDYSWCIKLKDADFTTTTINPNVAYDQQIYTSKLGNTFGDLTTTPLGSFGDTYYRSCYTDEYFSILPYSISETALHDKIDGLQAAGSTSGDEGIKWASALLDPAFASVVTELQQNVVGEVTQDDGSTVEVHEVDSSLANLPAQFKTSDTLKVIVLMGDGANDTSYFFSSNSYRGPNSDLYELTHSEEEFSYAFDMYDSSRQWHGAQYEQYCYLDWLECVYVSTGDVTSSYYLRRPSDSRMYNVTDGGSMSWSSFWNIVDDLVEDDGETVRRLDWEEAWGLMSPDFYRTITGNSGPKNNYANNAITRSDKDTRMQNICAAAKANDNIIIFTIAFEMGGGTTAAEKIANCSTDSDEGTHHYNATKVNIKSAFSSIASNVKHLRLTQ</sequence>
<dbReference type="InterPro" id="IPR036465">
    <property type="entry name" value="vWFA_dom_sf"/>
</dbReference>
<keyword evidence="2" id="KW-0472">Membrane</keyword>
<dbReference type="EMBL" id="FOVP01000003">
    <property type="protein sequence ID" value="SFN46920.1"/>
    <property type="molecule type" value="Genomic_DNA"/>
</dbReference>
<dbReference type="STRING" id="1005928.SAMN04487859_10344"/>
<feature type="region of interest" description="Disordered" evidence="1">
    <location>
        <begin position="1"/>
        <end position="22"/>
    </location>
</feature>
<keyword evidence="2" id="KW-0812">Transmembrane</keyword>